<dbReference type="InterPro" id="IPR011528">
    <property type="entry name" value="NERD"/>
</dbReference>
<protein>
    <recommendedName>
        <fullName evidence="1">NERD domain-containing protein</fullName>
    </recommendedName>
</protein>
<dbReference type="EMBL" id="LQOD01000410">
    <property type="protein sequence ID" value="KXT91116.1"/>
    <property type="molecule type" value="Genomic_DNA"/>
</dbReference>
<evidence type="ECO:0000259" key="1">
    <source>
        <dbReference type="Pfam" id="PF08378"/>
    </source>
</evidence>
<evidence type="ECO:0000313" key="3">
    <source>
        <dbReference type="Proteomes" id="UP000070458"/>
    </source>
</evidence>
<evidence type="ECO:0000313" key="2">
    <source>
        <dbReference type="EMBL" id="KXT91116.1"/>
    </source>
</evidence>
<dbReference type="Proteomes" id="UP000070458">
    <property type="component" value="Unassembled WGS sequence"/>
</dbReference>
<feature type="domain" description="NERD" evidence="1">
    <location>
        <begin position="288"/>
        <end position="378"/>
    </location>
</feature>
<dbReference type="Pfam" id="PF08378">
    <property type="entry name" value="NERD"/>
    <property type="match status" value="1"/>
</dbReference>
<organism evidence="2 3">
    <name type="scientific">Streptococcus mitis</name>
    <dbReference type="NCBI Taxonomy" id="28037"/>
    <lineage>
        <taxon>Bacteria</taxon>
        <taxon>Bacillati</taxon>
        <taxon>Bacillota</taxon>
        <taxon>Bacilli</taxon>
        <taxon>Lactobacillales</taxon>
        <taxon>Streptococcaceae</taxon>
        <taxon>Streptococcus</taxon>
        <taxon>Streptococcus mitis group</taxon>
    </lineage>
</organism>
<dbReference type="PATRIC" id="fig|28037.233.peg.2079"/>
<sequence>MKYSKCYELVKIFYRSIVKIFENFKRRIRSQERYPKSLEDIEKEIYQLSNIDDILNYILKYYNIYYSINKLNTVMNLAIIQRKRESNSQFSLKLMVQLYVYILLKYNGESKKDVVTSDEIEIFLLFINALQNNISNNQVEQSIQDRRSDSLQSYLSYHFNFRKELWEYYEICRMFDNEARKQYGFSIYENFDKLLYIICNVKFRLDGLVCSCSQFSDRELDEIFGGIDYSKLFMATSKNMEVRYLTSSIQILGGSIGIKRNLTYFLPASEHILSSIEQKLISSSNNKGDILEKELKTILENYFDADNVYQSLYLKTSKKEEQDFIVISGNNILLIECKARDFKEIPFNQKMSEERRQQLFKKVVLAASEQAERAKQYILNNEIAIFTDKKGSTERLRIENIKSKKIYKVVVTLDDYYKLSEMAIDYFKDRNRNDLIDTWIVNYFDFQKIIWHSGIEKIFDYISYRTSGIETIRSIQASEIAQYGYYISPNYNFIPPNGCNIEVNLMGRFENWSLPFEESKNELVLNNTIFKYQKEKQHDRPLLSP</sequence>
<accession>A0A139PLL8</accession>
<gene>
    <name evidence="2" type="ORF">SMIDD26_01767</name>
</gene>
<comment type="caution">
    <text evidence="2">The sequence shown here is derived from an EMBL/GenBank/DDBJ whole genome shotgun (WGS) entry which is preliminary data.</text>
</comment>
<reference evidence="2 3" key="1">
    <citation type="submission" date="2016-01" db="EMBL/GenBank/DDBJ databases">
        <title>Highly variable Streptococcus oralis are common among viridans streptococci isolated from primates.</title>
        <authorList>
            <person name="Denapaite D."/>
            <person name="Rieger M."/>
            <person name="Koendgen S."/>
            <person name="Brueckner R."/>
            <person name="Ochigava I."/>
            <person name="Kappeler P."/>
            <person name="Maetz-Rensing K."/>
            <person name="Leendertz F."/>
            <person name="Hakenbeck R."/>
        </authorList>
    </citation>
    <scope>NUCLEOTIDE SEQUENCE [LARGE SCALE GENOMIC DNA]</scope>
    <source>
        <strain evidence="2 3">DD26</strain>
    </source>
</reference>
<name>A0A139PLL8_STRMT</name>
<dbReference type="AlphaFoldDB" id="A0A139PLL8"/>
<proteinExistence type="predicted"/>